<dbReference type="Gene3D" id="3.40.50.1820">
    <property type="entry name" value="alpha/beta hydrolase"/>
    <property type="match status" value="1"/>
</dbReference>
<dbReference type="Pfam" id="PF00756">
    <property type="entry name" value="Esterase"/>
    <property type="match status" value="1"/>
</dbReference>
<dbReference type="InterPro" id="IPR000801">
    <property type="entry name" value="Esterase-like"/>
</dbReference>
<evidence type="ECO:0000313" key="3">
    <source>
        <dbReference type="Proteomes" id="UP001460072"/>
    </source>
</evidence>
<dbReference type="EMBL" id="JBCGDO010000002">
    <property type="protein sequence ID" value="MEM0541421.1"/>
    <property type="molecule type" value="Genomic_DNA"/>
</dbReference>
<accession>A0ABU9N1Z4</accession>
<organism evidence="2 3">
    <name type="scientific">Flavobacterium aureirubrum</name>
    <dbReference type="NCBI Taxonomy" id="3133147"/>
    <lineage>
        <taxon>Bacteria</taxon>
        <taxon>Pseudomonadati</taxon>
        <taxon>Bacteroidota</taxon>
        <taxon>Flavobacteriia</taxon>
        <taxon>Flavobacteriales</taxon>
        <taxon>Flavobacteriaceae</taxon>
        <taxon>Flavobacterium</taxon>
    </lineage>
</organism>
<keyword evidence="1" id="KW-0732">Signal</keyword>
<reference evidence="2 3" key="1">
    <citation type="submission" date="2024-03" db="EMBL/GenBank/DDBJ databases">
        <title>Two novel species of the genus Flavobacterium exhibiting potentially degradation of complex polysaccharides.</title>
        <authorList>
            <person name="Lian X."/>
        </authorList>
    </citation>
    <scope>NUCLEOTIDE SEQUENCE [LARGE SCALE GENOMIC DNA]</scope>
    <source>
        <strain evidence="3">j3</strain>
    </source>
</reference>
<evidence type="ECO:0000313" key="2">
    <source>
        <dbReference type="EMBL" id="MEM0541421.1"/>
    </source>
</evidence>
<dbReference type="InterPro" id="IPR050583">
    <property type="entry name" value="Mycobacterial_A85_antigen"/>
</dbReference>
<dbReference type="Gene3D" id="2.60.40.10">
    <property type="entry name" value="Immunoglobulins"/>
    <property type="match status" value="1"/>
</dbReference>
<gene>
    <name evidence="2" type="ORF">WFZ85_02230</name>
</gene>
<comment type="caution">
    <text evidence="2">The sequence shown here is derived from an EMBL/GenBank/DDBJ whole genome shotgun (WGS) entry which is preliminary data.</text>
</comment>
<dbReference type="InterPro" id="IPR029058">
    <property type="entry name" value="AB_hydrolase_fold"/>
</dbReference>
<dbReference type="PANTHER" id="PTHR48098">
    <property type="entry name" value="ENTEROCHELIN ESTERASE-RELATED"/>
    <property type="match status" value="1"/>
</dbReference>
<keyword evidence="2" id="KW-0378">Hydrolase</keyword>
<dbReference type="PANTHER" id="PTHR48098:SF6">
    <property type="entry name" value="FERRI-BACILLIBACTIN ESTERASE BESA"/>
    <property type="match status" value="1"/>
</dbReference>
<dbReference type="Proteomes" id="UP001460072">
    <property type="component" value="Unassembled WGS sequence"/>
</dbReference>
<protein>
    <submittedName>
        <fullName evidence="2">Alpha/beta hydrolase-fold protein</fullName>
    </submittedName>
</protein>
<dbReference type="InterPro" id="IPR026444">
    <property type="entry name" value="Secre_tail"/>
</dbReference>
<name>A0ABU9N1Z4_9FLAO</name>
<dbReference type="GO" id="GO:0016787">
    <property type="term" value="F:hydrolase activity"/>
    <property type="evidence" value="ECO:0007669"/>
    <property type="project" value="UniProtKB-KW"/>
</dbReference>
<evidence type="ECO:0000256" key="1">
    <source>
        <dbReference type="ARBA" id="ARBA00022729"/>
    </source>
</evidence>
<proteinExistence type="predicted"/>
<dbReference type="SUPFAM" id="SSF53474">
    <property type="entry name" value="alpha/beta-Hydrolases"/>
    <property type="match status" value="1"/>
</dbReference>
<sequence length="452" mass="50517">MKKSIYLLFLFGSIAYSQVTLRVTQIPNNTPQNATICMPSSLNNWDAAGSALQNLGNGQYQIEIPEAIGTVSYKFTRGSWANVEGNANGGFLPNRSFTFTGNPQTINLTIQSWEDIGASTSTAASNVSILSTSFFMPQLNRSRKIWLYLPPDYYTSTKTYPVIYMQDGQNIFDNATSFSGEWQVDETLNTLFQQGNYGAIVVGIDNGGTERLNEYSPWNNPAYGGGQGDLYSQFIAETLKPYIDSNYRTKPQPQFNALMGSSMGALISSYIGAKYPNLFQKIGNFSAAYWFAKPQLLNFIATNTQNYSNSRMYFVAGSNESATMVTNNNEVKDAFQNKQLATANTLTKYDSYGTHTESYWRGEFGAAYLWLFQNETLANTSFQNDNVIIYKTLSNQLFVEGLTTSQEVFIYSIDGKMVDKITLNNGYNTLNNELQKGIYFIKNASLIKKILL</sequence>
<dbReference type="InterPro" id="IPR013783">
    <property type="entry name" value="Ig-like_fold"/>
</dbReference>
<dbReference type="RefSeq" id="WP_342694658.1">
    <property type="nucleotide sequence ID" value="NZ_JBCGDO010000002.1"/>
</dbReference>
<keyword evidence="3" id="KW-1185">Reference proteome</keyword>
<dbReference type="NCBIfam" id="TIGR04183">
    <property type="entry name" value="Por_Secre_tail"/>
    <property type="match status" value="1"/>
</dbReference>